<reference evidence="3" key="1">
    <citation type="submission" date="2019-07" db="EMBL/GenBank/DDBJ databases">
        <title>De Novo Assembly of kiwifruit Actinidia rufa.</title>
        <authorList>
            <person name="Sugita-Konishi S."/>
            <person name="Sato K."/>
            <person name="Mori E."/>
            <person name="Abe Y."/>
            <person name="Kisaki G."/>
            <person name="Hamano K."/>
            <person name="Suezawa K."/>
            <person name="Otani M."/>
            <person name="Fukuda T."/>
            <person name="Manabe T."/>
            <person name="Gomi K."/>
            <person name="Tabuchi M."/>
            <person name="Akimitsu K."/>
            <person name="Kataoka I."/>
        </authorList>
    </citation>
    <scope>NUCLEOTIDE SEQUENCE [LARGE SCALE GENOMIC DNA]</scope>
    <source>
        <strain evidence="3">cv. Fuchu</strain>
    </source>
</reference>
<keyword evidence="3" id="KW-1185">Reference proteome</keyword>
<gene>
    <name evidence="2" type="ORF">Acr_00g0031000</name>
</gene>
<comment type="caution">
    <text evidence="2">The sequence shown here is derived from an EMBL/GenBank/DDBJ whole genome shotgun (WGS) entry which is preliminary data.</text>
</comment>
<accession>A0A7J0DF81</accession>
<feature type="region of interest" description="Disordered" evidence="1">
    <location>
        <begin position="169"/>
        <end position="218"/>
    </location>
</feature>
<protein>
    <submittedName>
        <fullName evidence="2">Uncharacterized protein</fullName>
    </submittedName>
</protein>
<proteinExistence type="predicted"/>
<evidence type="ECO:0000313" key="2">
    <source>
        <dbReference type="EMBL" id="GFS33869.1"/>
    </source>
</evidence>
<dbReference type="EMBL" id="BJWL01000200">
    <property type="protein sequence ID" value="GFS33869.1"/>
    <property type="molecule type" value="Genomic_DNA"/>
</dbReference>
<organism evidence="2 3">
    <name type="scientific">Actinidia rufa</name>
    <dbReference type="NCBI Taxonomy" id="165716"/>
    <lineage>
        <taxon>Eukaryota</taxon>
        <taxon>Viridiplantae</taxon>
        <taxon>Streptophyta</taxon>
        <taxon>Embryophyta</taxon>
        <taxon>Tracheophyta</taxon>
        <taxon>Spermatophyta</taxon>
        <taxon>Magnoliopsida</taxon>
        <taxon>eudicotyledons</taxon>
        <taxon>Gunneridae</taxon>
        <taxon>Pentapetalae</taxon>
        <taxon>asterids</taxon>
        <taxon>Ericales</taxon>
        <taxon>Actinidiaceae</taxon>
        <taxon>Actinidia</taxon>
    </lineage>
</organism>
<feature type="compositionally biased region" description="Basic and acidic residues" evidence="1">
    <location>
        <begin position="91"/>
        <end position="101"/>
    </location>
</feature>
<evidence type="ECO:0000256" key="1">
    <source>
        <dbReference type="SAM" id="MobiDB-lite"/>
    </source>
</evidence>
<dbReference type="Proteomes" id="UP000585474">
    <property type="component" value="Unassembled WGS sequence"/>
</dbReference>
<feature type="region of interest" description="Disordered" evidence="1">
    <location>
        <begin position="76"/>
        <end position="112"/>
    </location>
</feature>
<feature type="compositionally biased region" description="Basic and acidic residues" evidence="1">
    <location>
        <begin position="176"/>
        <end position="200"/>
    </location>
</feature>
<evidence type="ECO:0000313" key="3">
    <source>
        <dbReference type="Proteomes" id="UP000585474"/>
    </source>
</evidence>
<sequence length="273" mass="30288">MPPSVGIPRIPRVWRSPNKHCNKLPAVFEIEAKKTADVLKNIELGGYFDVFKVFKSKTLRRYFDSVCDEVSFSGGNSVKETSKDTTSGDEGESRPIRDKHIGHNSPSQDDSIECLGVTRRDIGKIARRAFLDTLDLTLLSLATLTKKTGKKRVTTKDVISTATAKPPLKGIVIQEMRSRDDAHDSTPNKKGEVDGSKGKDALLPPPPKKAKSNKGQAMWFGDRRRRRRLVHHHPNLSIDLAGIEMDIDLAKKEEAVVVSEKEEENEGDIGPTP</sequence>
<dbReference type="AlphaFoldDB" id="A0A7J0DF81"/>
<name>A0A7J0DF81_9ERIC</name>